<organism evidence="4 5">
    <name type="scientific">Buchananella hordeovulneris</name>
    <dbReference type="NCBI Taxonomy" id="52770"/>
    <lineage>
        <taxon>Bacteria</taxon>
        <taxon>Bacillati</taxon>
        <taxon>Actinomycetota</taxon>
        <taxon>Actinomycetes</taxon>
        <taxon>Actinomycetales</taxon>
        <taxon>Actinomycetaceae</taxon>
        <taxon>Buchananella</taxon>
    </lineage>
</organism>
<dbReference type="InterPro" id="IPR050330">
    <property type="entry name" value="Bact_OuterMem_StrucFunc"/>
</dbReference>
<dbReference type="PROSITE" id="PS51257">
    <property type="entry name" value="PROKAR_LIPOPROTEIN"/>
    <property type="match status" value="1"/>
</dbReference>
<dbReference type="Pfam" id="PF00691">
    <property type="entry name" value="OmpA"/>
    <property type="match status" value="1"/>
</dbReference>
<evidence type="ECO:0000256" key="2">
    <source>
        <dbReference type="SAM" id="SignalP"/>
    </source>
</evidence>
<proteinExistence type="predicted"/>
<keyword evidence="1" id="KW-0472">Membrane</keyword>
<dbReference type="InParanoid" id="A0A1Q5PVD7"/>
<name>A0A1Q5PVD7_9ACTO</name>
<dbReference type="InterPro" id="IPR036737">
    <property type="entry name" value="OmpA-like_sf"/>
</dbReference>
<dbReference type="InterPro" id="IPR006665">
    <property type="entry name" value="OmpA-like"/>
</dbReference>
<dbReference type="OrthoDB" id="5243843at2"/>
<dbReference type="PROSITE" id="PS51123">
    <property type="entry name" value="OMPA_2"/>
    <property type="match status" value="1"/>
</dbReference>
<keyword evidence="5" id="KW-1185">Reference proteome</keyword>
<dbReference type="AlphaFoldDB" id="A0A1Q5PVD7"/>
<dbReference type="STRING" id="52770.BSZ40_06830"/>
<dbReference type="Proteomes" id="UP000185612">
    <property type="component" value="Unassembled WGS sequence"/>
</dbReference>
<accession>A0A1Q5PVD7</accession>
<evidence type="ECO:0000256" key="1">
    <source>
        <dbReference type="PROSITE-ProRule" id="PRU00473"/>
    </source>
</evidence>
<protein>
    <recommendedName>
        <fullName evidence="3">OmpA-like domain-containing protein</fullName>
    </recommendedName>
</protein>
<feature type="signal peptide" evidence="2">
    <location>
        <begin position="1"/>
        <end position="29"/>
    </location>
</feature>
<dbReference type="CDD" id="cd07185">
    <property type="entry name" value="OmpA_C-like"/>
    <property type="match status" value="1"/>
</dbReference>
<dbReference type="PANTHER" id="PTHR30329">
    <property type="entry name" value="STATOR ELEMENT OF FLAGELLAR MOTOR COMPLEX"/>
    <property type="match status" value="1"/>
</dbReference>
<dbReference type="Gene3D" id="3.30.1330.60">
    <property type="entry name" value="OmpA-like domain"/>
    <property type="match status" value="1"/>
</dbReference>
<dbReference type="RefSeq" id="WP_073824540.1">
    <property type="nucleotide sequence ID" value="NZ_MQVS01000006.1"/>
</dbReference>
<comment type="caution">
    <text evidence="4">The sequence shown here is derived from an EMBL/GenBank/DDBJ whole genome shotgun (WGS) entry which is preliminary data.</text>
</comment>
<evidence type="ECO:0000259" key="3">
    <source>
        <dbReference type="PROSITE" id="PS51123"/>
    </source>
</evidence>
<feature type="domain" description="OmpA-like" evidence="3">
    <location>
        <begin position="213"/>
        <end position="328"/>
    </location>
</feature>
<evidence type="ECO:0000313" key="4">
    <source>
        <dbReference type="EMBL" id="OKL51554.1"/>
    </source>
</evidence>
<dbReference type="PANTHER" id="PTHR30329:SF21">
    <property type="entry name" value="LIPOPROTEIN YIAD-RELATED"/>
    <property type="match status" value="1"/>
</dbReference>
<reference evidence="5" key="1">
    <citation type="submission" date="2016-12" db="EMBL/GenBank/DDBJ databases">
        <authorList>
            <person name="Meng X."/>
        </authorList>
    </citation>
    <scope>NUCLEOTIDE SEQUENCE [LARGE SCALE GENOMIC DNA]</scope>
    <source>
        <strain evidence="5">DSM 20732</strain>
    </source>
</reference>
<evidence type="ECO:0000313" key="5">
    <source>
        <dbReference type="Proteomes" id="UP000185612"/>
    </source>
</evidence>
<dbReference type="SUPFAM" id="SSF103088">
    <property type="entry name" value="OmpA-like"/>
    <property type="match status" value="1"/>
</dbReference>
<sequence length="485" mass="49284">MLRFGRSVGLLAGTALAVSGCGMFGPVQAGGATSSSASAVPFDAASPTQGSAVTRHTSLQGVDLTVTVGPALRQAERLVVPVNVVGRGDKTVDLAPHWTAPNSQGVTGAAVVDFTTGQLYPATALATEKLPVGGESSEPAVAHLATAAVAGPQLSVLLPGIGMVHNVPVLDTEIPSALAAELDKLGARFPATPHALNVSLTETSSGLRISQTDAGVTAVLPTDDLFVPDSPDLTYTAHDALADLATYVAPLSGGTIQVTGHSDGVGEAADNLALSQARAEAVAGALQEQLAGAGFEFSASGQGANQPLVPEVDAAANRRVEVTITADVEGALVPPSAGEEVPVPARNELVGQGPIEVVDSENQEAVRIAVNSLQRHGDFLVGEFLVTATGESHTRSAADWLGLSNDNRETVAVLDGQLRLAPVTFTEDGAQVPLADLGSTEPLPEDETVAVTVVWPAVDAETVTLDVAATEEGSEGWRLTDVATD</sequence>
<keyword evidence="2" id="KW-0732">Signal</keyword>
<gene>
    <name evidence="4" type="ORF">BSZ40_06830</name>
</gene>
<dbReference type="GO" id="GO:0016020">
    <property type="term" value="C:membrane"/>
    <property type="evidence" value="ECO:0007669"/>
    <property type="project" value="UniProtKB-UniRule"/>
</dbReference>
<feature type="chain" id="PRO_5039010991" description="OmpA-like domain-containing protein" evidence="2">
    <location>
        <begin position="30"/>
        <end position="485"/>
    </location>
</feature>
<dbReference type="EMBL" id="MQVS01000006">
    <property type="protein sequence ID" value="OKL51554.1"/>
    <property type="molecule type" value="Genomic_DNA"/>
</dbReference>